<dbReference type="PIRSF" id="PIRSF028063">
    <property type="entry name" value="UCP028063"/>
    <property type="match status" value="1"/>
</dbReference>
<dbReference type="AlphaFoldDB" id="A0AAP8MZQ0"/>
<evidence type="ECO:0000259" key="2">
    <source>
        <dbReference type="Pfam" id="PF10881"/>
    </source>
</evidence>
<dbReference type="Pfam" id="PF10881">
    <property type="entry name" value="DUF2726"/>
    <property type="match status" value="1"/>
</dbReference>
<gene>
    <name evidence="3" type="ORF">BCS93_04235</name>
</gene>
<keyword evidence="1" id="KW-1133">Transmembrane helix</keyword>
<name>A0AAP8MZQ0_9VIBR</name>
<evidence type="ECO:0000256" key="1">
    <source>
        <dbReference type="SAM" id="Phobius"/>
    </source>
</evidence>
<comment type="caution">
    <text evidence="3">The sequence shown here is derived from an EMBL/GenBank/DDBJ whole genome shotgun (WGS) entry which is preliminary data.</text>
</comment>
<dbReference type="InterPro" id="IPR014538">
    <property type="entry name" value="UCP028063_topo_Znf"/>
</dbReference>
<accession>A0AAP8MZQ0</accession>
<proteinExistence type="predicted"/>
<evidence type="ECO:0000313" key="3">
    <source>
        <dbReference type="EMBL" id="PMP14005.1"/>
    </source>
</evidence>
<dbReference type="RefSeq" id="WP_102460317.1">
    <property type="nucleotide sequence ID" value="NZ_MCXS01000025.1"/>
</dbReference>
<organism evidence="3 4">
    <name type="scientific">Vibrio breoganii</name>
    <dbReference type="NCBI Taxonomy" id="553239"/>
    <lineage>
        <taxon>Bacteria</taxon>
        <taxon>Pseudomonadati</taxon>
        <taxon>Pseudomonadota</taxon>
        <taxon>Gammaproteobacteria</taxon>
        <taxon>Vibrionales</taxon>
        <taxon>Vibrionaceae</taxon>
        <taxon>Vibrio</taxon>
    </lineage>
</organism>
<protein>
    <recommendedName>
        <fullName evidence="2">DUF2726 domain-containing protein</fullName>
    </recommendedName>
</protein>
<feature type="transmembrane region" description="Helical" evidence="1">
    <location>
        <begin position="15"/>
        <end position="32"/>
    </location>
</feature>
<dbReference type="Gene3D" id="3.40.960.10">
    <property type="entry name" value="VSR Endonuclease"/>
    <property type="match status" value="1"/>
</dbReference>
<feature type="domain" description="DUF2726" evidence="2">
    <location>
        <begin position="49"/>
        <end position="158"/>
    </location>
</feature>
<dbReference type="InterPro" id="IPR024402">
    <property type="entry name" value="DUF2726"/>
</dbReference>
<reference evidence="4" key="1">
    <citation type="submission" date="2016-07" db="EMBL/GenBank/DDBJ databases">
        <title>Nontailed viruses are major unrecognized killers of bacteria in the ocean.</title>
        <authorList>
            <person name="Kauffman K."/>
            <person name="Hussain F."/>
            <person name="Yang J."/>
            <person name="Arevalo P."/>
            <person name="Brown J."/>
            <person name="Cutler M."/>
            <person name="Kelly L."/>
            <person name="Polz M.F."/>
        </authorList>
    </citation>
    <scope>NUCLEOTIDE SEQUENCE [LARGE SCALE GENOMIC DNA]</scope>
    <source>
        <strain evidence="4">10N.222.49.A5</strain>
    </source>
</reference>
<sequence length="214" mass="24550">MLLIERVIEAVEQNATITVFIMVLVVLFILFGKSNFGFGLPRYKAIRFLNTKTEQRFLSTLWQVIPDNLYVAQKVRLADVAIPRNSKDIKAFNQVSRKHLDFVIVDKRTSKINCAIELDDRSHLTLSAQKRDKVKNHALKSAGVTLYRIKTGSDYKQQLSVVFQDVNRTVATQNQSSSSKCPRCSSPDYTKVDMHWPNKGKHYFKCGNCSYRTQ</sequence>
<dbReference type="EMBL" id="MDBO01000036">
    <property type="protein sequence ID" value="PMP14005.1"/>
    <property type="molecule type" value="Genomic_DNA"/>
</dbReference>
<dbReference type="Proteomes" id="UP000235611">
    <property type="component" value="Unassembled WGS sequence"/>
</dbReference>
<keyword evidence="1" id="KW-0812">Transmembrane</keyword>
<evidence type="ECO:0000313" key="4">
    <source>
        <dbReference type="Proteomes" id="UP000235611"/>
    </source>
</evidence>
<keyword evidence="1" id="KW-0472">Membrane</keyword>